<keyword evidence="8 9" id="KW-0092">Biotin</keyword>
<dbReference type="FunFam" id="2.40.50.100:FF:000003">
    <property type="entry name" value="Acetyl-CoA carboxylase biotin carboxyl carrier protein"/>
    <property type="match status" value="1"/>
</dbReference>
<dbReference type="EMBL" id="JAASRM010000001">
    <property type="protein sequence ID" value="NIK89388.1"/>
    <property type="molecule type" value="Genomic_DNA"/>
</dbReference>
<dbReference type="Proteomes" id="UP000570514">
    <property type="component" value="Unassembled WGS sequence"/>
</dbReference>
<gene>
    <name evidence="11" type="ORF">FHS83_002706</name>
</gene>
<sequence>MPSIDSSVIRELAELLTETGLTEIEVEQGGSRLRVARQVVGSYMAAPAAAPVAAAPAAAAPAEAAKPKGPPAGAVPSPMVGTVYVAPEPGKPPFVKVGDKVKEGDTLMIVEAMKTMNPIQSPKSGTITEVCVANGEPVEFGQTLVVLA</sequence>
<reference evidence="11 12" key="1">
    <citation type="submission" date="2020-03" db="EMBL/GenBank/DDBJ databases">
        <title>Genomic Encyclopedia of Type Strains, Phase IV (KMG-IV): sequencing the most valuable type-strain genomes for metagenomic binning, comparative biology and taxonomic classification.</title>
        <authorList>
            <person name="Goeker M."/>
        </authorList>
    </citation>
    <scope>NUCLEOTIDE SEQUENCE [LARGE SCALE GENOMIC DNA]</scope>
    <source>
        <strain evidence="11 12">DSM 19867</strain>
    </source>
</reference>
<evidence type="ECO:0000256" key="4">
    <source>
        <dbReference type="ARBA" id="ARBA00022516"/>
    </source>
</evidence>
<evidence type="ECO:0000256" key="3">
    <source>
        <dbReference type="ARBA" id="ARBA00017562"/>
    </source>
</evidence>
<dbReference type="GO" id="GO:0003989">
    <property type="term" value="F:acetyl-CoA carboxylase activity"/>
    <property type="evidence" value="ECO:0007669"/>
    <property type="project" value="InterPro"/>
</dbReference>
<accession>A0A846N0H6</accession>
<dbReference type="PANTHER" id="PTHR45266">
    <property type="entry name" value="OXALOACETATE DECARBOXYLASE ALPHA CHAIN"/>
    <property type="match status" value="1"/>
</dbReference>
<evidence type="ECO:0000256" key="8">
    <source>
        <dbReference type="ARBA" id="ARBA00023267"/>
    </source>
</evidence>
<evidence type="ECO:0000256" key="7">
    <source>
        <dbReference type="ARBA" id="ARBA00023160"/>
    </source>
</evidence>
<evidence type="ECO:0000313" key="12">
    <source>
        <dbReference type="Proteomes" id="UP000570514"/>
    </source>
</evidence>
<dbReference type="GO" id="GO:0006633">
    <property type="term" value="P:fatty acid biosynthetic process"/>
    <property type="evidence" value="ECO:0007669"/>
    <property type="project" value="UniProtKB-UniPathway"/>
</dbReference>
<dbReference type="RefSeq" id="WP_167083481.1">
    <property type="nucleotide sequence ID" value="NZ_BAAADC010000001.1"/>
</dbReference>
<keyword evidence="12" id="KW-1185">Reference proteome</keyword>
<comment type="caution">
    <text evidence="11">The sequence shown here is derived from an EMBL/GenBank/DDBJ whole genome shotgun (WGS) entry which is preliminary data.</text>
</comment>
<dbReference type="InterPro" id="IPR001882">
    <property type="entry name" value="Biotin_BS"/>
</dbReference>
<evidence type="ECO:0000256" key="2">
    <source>
        <dbReference type="ARBA" id="ARBA00005194"/>
    </source>
</evidence>
<dbReference type="SUPFAM" id="SSF51230">
    <property type="entry name" value="Single hybrid motif"/>
    <property type="match status" value="1"/>
</dbReference>
<evidence type="ECO:0000256" key="9">
    <source>
        <dbReference type="RuleBase" id="RU364072"/>
    </source>
</evidence>
<evidence type="ECO:0000256" key="1">
    <source>
        <dbReference type="ARBA" id="ARBA00003761"/>
    </source>
</evidence>
<comment type="function">
    <text evidence="1 9">This protein is a component of the acetyl coenzyme A carboxylase complex; first, biotin carboxylase catalyzes the carboxylation of the carrier protein and then the transcarboxylase transfers the carboxyl group to form malonyl-CoA.</text>
</comment>
<dbReference type="AlphaFoldDB" id="A0A846N0H6"/>
<organism evidence="11 12">
    <name type="scientific">Rhizomicrobium palustre</name>
    <dbReference type="NCBI Taxonomy" id="189966"/>
    <lineage>
        <taxon>Bacteria</taxon>
        <taxon>Pseudomonadati</taxon>
        <taxon>Pseudomonadota</taxon>
        <taxon>Alphaproteobacteria</taxon>
        <taxon>Micropepsales</taxon>
        <taxon>Micropepsaceae</taxon>
        <taxon>Rhizomicrobium</taxon>
    </lineage>
</organism>
<dbReference type="CDD" id="cd06850">
    <property type="entry name" value="biotinyl_domain"/>
    <property type="match status" value="1"/>
</dbReference>
<dbReference type="InterPro" id="IPR011053">
    <property type="entry name" value="Single_hybrid_motif"/>
</dbReference>
<dbReference type="PANTHER" id="PTHR45266:SF3">
    <property type="entry name" value="OXALOACETATE DECARBOXYLASE ALPHA CHAIN"/>
    <property type="match status" value="1"/>
</dbReference>
<proteinExistence type="predicted"/>
<keyword evidence="7 9" id="KW-0275">Fatty acid biosynthesis</keyword>
<feature type="domain" description="Lipoyl-binding" evidence="10">
    <location>
        <begin position="72"/>
        <end position="148"/>
    </location>
</feature>
<evidence type="ECO:0000313" key="11">
    <source>
        <dbReference type="EMBL" id="NIK89388.1"/>
    </source>
</evidence>
<protein>
    <recommendedName>
        <fullName evidence="3 9">Biotin carboxyl carrier protein of acetyl-CoA carboxylase</fullName>
    </recommendedName>
</protein>
<dbReference type="NCBIfam" id="TIGR00531">
    <property type="entry name" value="BCCP"/>
    <property type="match status" value="1"/>
</dbReference>
<evidence type="ECO:0000256" key="5">
    <source>
        <dbReference type="ARBA" id="ARBA00022832"/>
    </source>
</evidence>
<dbReference type="GO" id="GO:0009317">
    <property type="term" value="C:acetyl-CoA carboxylase complex"/>
    <property type="evidence" value="ECO:0007669"/>
    <property type="project" value="InterPro"/>
</dbReference>
<keyword evidence="4 9" id="KW-0444">Lipid biosynthesis</keyword>
<comment type="pathway">
    <text evidence="2 9">Lipid metabolism; fatty acid biosynthesis.</text>
</comment>
<dbReference type="UniPathway" id="UPA00094"/>
<dbReference type="PRINTS" id="PR01071">
    <property type="entry name" value="ACOABIOTINCC"/>
</dbReference>
<keyword evidence="6 9" id="KW-0443">Lipid metabolism</keyword>
<keyword evidence="5 9" id="KW-0276">Fatty acid metabolism</keyword>
<dbReference type="InterPro" id="IPR000089">
    <property type="entry name" value="Biotin_lipoyl"/>
</dbReference>
<dbReference type="InterPro" id="IPR001249">
    <property type="entry name" value="AcCoA_biotinCC"/>
</dbReference>
<dbReference type="Pfam" id="PF00364">
    <property type="entry name" value="Biotin_lipoyl"/>
    <property type="match status" value="1"/>
</dbReference>
<dbReference type="PROSITE" id="PS50968">
    <property type="entry name" value="BIOTINYL_LIPOYL"/>
    <property type="match status" value="1"/>
</dbReference>
<name>A0A846N0H6_9PROT</name>
<dbReference type="Gene3D" id="2.40.50.100">
    <property type="match status" value="1"/>
</dbReference>
<evidence type="ECO:0000256" key="6">
    <source>
        <dbReference type="ARBA" id="ARBA00023098"/>
    </source>
</evidence>
<dbReference type="InterPro" id="IPR050709">
    <property type="entry name" value="Biotin_Carboxyl_Carrier/Decarb"/>
</dbReference>
<evidence type="ECO:0000259" key="10">
    <source>
        <dbReference type="PROSITE" id="PS50968"/>
    </source>
</evidence>
<dbReference type="PROSITE" id="PS00188">
    <property type="entry name" value="BIOTIN"/>
    <property type="match status" value="1"/>
</dbReference>